<organism evidence="1 2">
    <name type="scientific">Cyclophragma undans nucleopolyhedrovirus</name>
    <dbReference type="NCBI Taxonomy" id="1906244"/>
    <lineage>
        <taxon>Viruses</taxon>
        <taxon>Viruses incertae sedis</taxon>
        <taxon>Naldaviricetes</taxon>
        <taxon>Lefavirales</taxon>
        <taxon>Baculoviridae</taxon>
        <taxon>Alphabaculovirus</taxon>
        <taxon>Alphabaculovirus cycundantis</taxon>
    </lineage>
</organism>
<proteinExistence type="predicted"/>
<keyword evidence="2" id="KW-1185">Reference proteome</keyword>
<name>A0A288QZI9_9ABAC</name>
<dbReference type="Pfam" id="PF06096">
    <property type="entry name" value="Baculo_8kDa"/>
    <property type="match status" value="1"/>
</dbReference>
<dbReference type="KEGG" id="vg:65101862"/>
<protein>
    <submittedName>
        <fullName evidence="1">Cyun42</fullName>
    </submittedName>
</protein>
<sequence>MHLCVRSSIKIIAAMDRHALHDFYNNDRKPLKPTTLHDGNIKKSAYNEVTYVRKLMCKEIMPGKHDHQFYNYGYDKENKYK</sequence>
<dbReference type="EMBL" id="KT957089">
    <property type="protein sequence ID" value="AOT85512.1"/>
    <property type="molecule type" value="Genomic_DNA"/>
</dbReference>
<evidence type="ECO:0000313" key="2">
    <source>
        <dbReference type="Proteomes" id="UP000502721"/>
    </source>
</evidence>
<dbReference type="InterPro" id="IPR009289">
    <property type="entry name" value="Baculo_8kDa"/>
</dbReference>
<dbReference type="Proteomes" id="UP000502721">
    <property type="component" value="Segment"/>
</dbReference>
<evidence type="ECO:0000313" key="1">
    <source>
        <dbReference type="EMBL" id="AOT85512.1"/>
    </source>
</evidence>
<accession>A0A288QZI9</accession>
<dbReference type="RefSeq" id="YP_010086644.1">
    <property type="nucleotide sequence ID" value="NC_055467.1"/>
</dbReference>
<dbReference type="GeneID" id="65101862"/>
<reference evidence="1" key="1">
    <citation type="submission" date="2018-05" db="EMBL/GenBank/DDBJ databases">
        <title>Genome sequence and analysis of Cyclophragma undans nucleopolyhedrovirus: a distinct group I alphabaculovirus.</title>
        <authorList>
            <person name="Zhu Z."/>
            <person name="Yin F."/>
            <person name="Liu X."/>
            <person name="Hou D."/>
            <person name="Wang J."/>
            <person name="Zhang L."/>
            <person name="Arif B."/>
            <person name="Wang H."/>
            <person name="Deng F."/>
            <person name="Hu Z."/>
        </authorList>
    </citation>
    <scope>NUCLEOTIDE SEQUENCE [LARGE SCALE GENOMIC DNA]</scope>
    <source>
        <strain evidence="1">Whiov</strain>
    </source>
</reference>